<gene>
    <name evidence="8" type="ORF">DTL70_30165</name>
</gene>
<dbReference type="InterPro" id="IPR007627">
    <property type="entry name" value="RNA_pol_sigma70_r2"/>
</dbReference>
<sequence>MRRTEDDDVGSERALIRAGDRGAFSALYEQHARGVYQHALRLTGDWAAAEEVLSETFLAAWRARGKVEPEGGSLRPWLLTIATHKALGVRRGRRRLSTFLAQRSAPEAVADFAEETAGRIDDARRLAAVNVALDRLRRPEREVLLLCVWAGLDYAEAAEALGVPVGTVRSRLSRARARLARLSEQVAAAERRNGTEKRREPRPRRGEGEGGAVFASLPLREDTL</sequence>
<dbReference type="SUPFAM" id="SSF88659">
    <property type="entry name" value="Sigma3 and sigma4 domains of RNA polymerase sigma factors"/>
    <property type="match status" value="1"/>
</dbReference>
<dbReference type="InterPro" id="IPR013325">
    <property type="entry name" value="RNA_pol_sigma_r2"/>
</dbReference>
<keyword evidence="9" id="KW-1185">Reference proteome</keyword>
<evidence type="ECO:0000313" key="8">
    <source>
        <dbReference type="EMBL" id="RCG15620.1"/>
    </source>
</evidence>
<evidence type="ECO:0000259" key="7">
    <source>
        <dbReference type="Pfam" id="PF08281"/>
    </source>
</evidence>
<feature type="region of interest" description="Disordered" evidence="5">
    <location>
        <begin position="184"/>
        <end position="224"/>
    </location>
</feature>
<dbReference type="Gene3D" id="1.10.1740.10">
    <property type="match status" value="1"/>
</dbReference>
<comment type="similarity">
    <text evidence="1">Belongs to the sigma-70 factor family. ECF subfamily.</text>
</comment>
<dbReference type="GO" id="GO:0006352">
    <property type="term" value="P:DNA-templated transcription initiation"/>
    <property type="evidence" value="ECO:0007669"/>
    <property type="project" value="InterPro"/>
</dbReference>
<evidence type="ECO:0000313" key="9">
    <source>
        <dbReference type="Proteomes" id="UP000252914"/>
    </source>
</evidence>
<organism evidence="8 9">
    <name type="scientific">Streptomyces diacarni</name>
    <dbReference type="NCBI Taxonomy" id="2800381"/>
    <lineage>
        <taxon>Bacteria</taxon>
        <taxon>Bacillati</taxon>
        <taxon>Actinomycetota</taxon>
        <taxon>Actinomycetes</taxon>
        <taxon>Kitasatosporales</taxon>
        <taxon>Streptomycetaceae</taxon>
        <taxon>Streptomyces</taxon>
    </lineage>
</organism>
<comment type="caution">
    <text evidence="8">The sequence shown here is derived from an EMBL/GenBank/DDBJ whole genome shotgun (WGS) entry which is preliminary data.</text>
</comment>
<feature type="domain" description="RNA polymerase sigma factor 70 region 4 type 2" evidence="7">
    <location>
        <begin position="130"/>
        <end position="179"/>
    </location>
</feature>
<dbReference type="Gene3D" id="1.10.10.10">
    <property type="entry name" value="Winged helix-like DNA-binding domain superfamily/Winged helix DNA-binding domain"/>
    <property type="match status" value="1"/>
</dbReference>
<feature type="domain" description="RNA polymerase sigma-70 region 2" evidence="6">
    <location>
        <begin position="27"/>
        <end position="95"/>
    </location>
</feature>
<dbReference type="Pfam" id="PF08281">
    <property type="entry name" value="Sigma70_r4_2"/>
    <property type="match status" value="1"/>
</dbReference>
<dbReference type="InterPro" id="IPR039425">
    <property type="entry name" value="RNA_pol_sigma-70-like"/>
</dbReference>
<dbReference type="GO" id="GO:0003677">
    <property type="term" value="F:DNA binding"/>
    <property type="evidence" value="ECO:0007669"/>
    <property type="project" value="InterPro"/>
</dbReference>
<evidence type="ECO:0000256" key="4">
    <source>
        <dbReference type="ARBA" id="ARBA00023163"/>
    </source>
</evidence>
<dbReference type="AlphaFoldDB" id="A0A367EEG8"/>
<proteinExistence type="inferred from homology"/>
<dbReference type="InterPro" id="IPR013249">
    <property type="entry name" value="RNA_pol_sigma70_r4_t2"/>
</dbReference>
<dbReference type="InterPro" id="IPR036388">
    <property type="entry name" value="WH-like_DNA-bd_sf"/>
</dbReference>
<dbReference type="Pfam" id="PF04542">
    <property type="entry name" value="Sigma70_r2"/>
    <property type="match status" value="1"/>
</dbReference>
<protein>
    <submittedName>
        <fullName evidence="8">RNA polymerase sigma factor</fullName>
    </submittedName>
</protein>
<dbReference type="EMBL" id="QOIN01000066">
    <property type="protein sequence ID" value="RCG15620.1"/>
    <property type="molecule type" value="Genomic_DNA"/>
</dbReference>
<keyword evidence="4" id="KW-0804">Transcription</keyword>
<keyword evidence="3" id="KW-0731">Sigma factor</keyword>
<name>A0A367EEG8_9ACTN</name>
<evidence type="ECO:0000256" key="2">
    <source>
        <dbReference type="ARBA" id="ARBA00023015"/>
    </source>
</evidence>
<accession>A0A367EEG8</accession>
<evidence type="ECO:0000256" key="3">
    <source>
        <dbReference type="ARBA" id="ARBA00023082"/>
    </source>
</evidence>
<evidence type="ECO:0000256" key="5">
    <source>
        <dbReference type="SAM" id="MobiDB-lite"/>
    </source>
</evidence>
<evidence type="ECO:0000259" key="6">
    <source>
        <dbReference type="Pfam" id="PF04542"/>
    </source>
</evidence>
<reference evidence="8 9" key="1">
    <citation type="submission" date="2018-06" db="EMBL/GenBank/DDBJ databases">
        <title>Streptomyces reniochalinae sp. nov. and Streptomyces diacarnus sp. nov. from marine sponges.</title>
        <authorList>
            <person name="Li L."/>
        </authorList>
    </citation>
    <scope>NUCLEOTIDE SEQUENCE [LARGE SCALE GENOMIC DNA]</scope>
    <source>
        <strain evidence="8 9">LHW51701</strain>
    </source>
</reference>
<feature type="compositionally biased region" description="Basic and acidic residues" evidence="5">
    <location>
        <begin position="189"/>
        <end position="208"/>
    </location>
</feature>
<dbReference type="NCBIfam" id="TIGR02937">
    <property type="entry name" value="sigma70-ECF"/>
    <property type="match status" value="1"/>
</dbReference>
<dbReference type="GO" id="GO:0016987">
    <property type="term" value="F:sigma factor activity"/>
    <property type="evidence" value="ECO:0007669"/>
    <property type="project" value="UniProtKB-KW"/>
</dbReference>
<keyword evidence="2" id="KW-0805">Transcription regulation</keyword>
<dbReference type="PANTHER" id="PTHR43133:SF25">
    <property type="entry name" value="RNA POLYMERASE SIGMA FACTOR RFAY-RELATED"/>
    <property type="match status" value="1"/>
</dbReference>
<dbReference type="SUPFAM" id="SSF88946">
    <property type="entry name" value="Sigma2 domain of RNA polymerase sigma factors"/>
    <property type="match status" value="1"/>
</dbReference>
<dbReference type="PANTHER" id="PTHR43133">
    <property type="entry name" value="RNA POLYMERASE ECF-TYPE SIGMA FACTO"/>
    <property type="match status" value="1"/>
</dbReference>
<dbReference type="RefSeq" id="WP_114025179.1">
    <property type="nucleotide sequence ID" value="NZ_QOIN01000066.1"/>
</dbReference>
<dbReference type="InterPro" id="IPR014284">
    <property type="entry name" value="RNA_pol_sigma-70_dom"/>
</dbReference>
<dbReference type="Proteomes" id="UP000252914">
    <property type="component" value="Unassembled WGS sequence"/>
</dbReference>
<evidence type="ECO:0000256" key="1">
    <source>
        <dbReference type="ARBA" id="ARBA00010641"/>
    </source>
</evidence>
<dbReference type="InterPro" id="IPR013324">
    <property type="entry name" value="RNA_pol_sigma_r3/r4-like"/>
</dbReference>